<feature type="transmembrane region" description="Helical" evidence="1">
    <location>
        <begin position="12"/>
        <end position="32"/>
    </location>
</feature>
<dbReference type="Proteomes" id="UP000317982">
    <property type="component" value="Unassembled WGS sequence"/>
</dbReference>
<proteinExistence type="predicted"/>
<feature type="transmembrane region" description="Helical" evidence="1">
    <location>
        <begin position="417"/>
        <end position="438"/>
    </location>
</feature>
<comment type="caution">
    <text evidence="2">The sequence shown here is derived from an EMBL/GenBank/DDBJ whole genome shotgun (WGS) entry which is preliminary data.</text>
</comment>
<feature type="transmembrane region" description="Helical" evidence="1">
    <location>
        <begin position="284"/>
        <end position="304"/>
    </location>
</feature>
<feature type="transmembrane region" description="Helical" evidence="1">
    <location>
        <begin position="152"/>
        <end position="169"/>
    </location>
</feature>
<name>A0A545AV78_9ACTN</name>
<keyword evidence="1" id="KW-1133">Transmembrane helix</keyword>
<accession>A0A545AV78</accession>
<keyword evidence="3" id="KW-1185">Reference proteome</keyword>
<dbReference type="OrthoDB" id="8478704at2"/>
<evidence type="ECO:0000313" key="3">
    <source>
        <dbReference type="Proteomes" id="UP000317982"/>
    </source>
</evidence>
<feature type="transmembrane region" description="Helical" evidence="1">
    <location>
        <begin position="61"/>
        <end position="78"/>
    </location>
</feature>
<reference evidence="2 3" key="1">
    <citation type="submission" date="2019-07" db="EMBL/GenBank/DDBJ databases">
        <title>Cryptosporangium phraense sp. nov., isolated from plant litter.</title>
        <authorList>
            <person name="Suriyachadkun C."/>
        </authorList>
    </citation>
    <scope>NUCLEOTIDE SEQUENCE [LARGE SCALE GENOMIC DNA]</scope>
    <source>
        <strain evidence="2 3">A-T 5661</strain>
    </source>
</reference>
<organism evidence="2 3">
    <name type="scientific">Cryptosporangium phraense</name>
    <dbReference type="NCBI Taxonomy" id="2593070"/>
    <lineage>
        <taxon>Bacteria</taxon>
        <taxon>Bacillati</taxon>
        <taxon>Actinomycetota</taxon>
        <taxon>Actinomycetes</taxon>
        <taxon>Cryptosporangiales</taxon>
        <taxon>Cryptosporangiaceae</taxon>
        <taxon>Cryptosporangium</taxon>
    </lineage>
</organism>
<feature type="transmembrane region" description="Helical" evidence="1">
    <location>
        <begin position="114"/>
        <end position="131"/>
    </location>
</feature>
<feature type="transmembrane region" description="Helical" evidence="1">
    <location>
        <begin position="200"/>
        <end position="217"/>
    </location>
</feature>
<feature type="transmembrane region" description="Helical" evidence="1">
    <location>
        <begin position="346"/>
        <end position="372"/>
    </location>
</feature>
<dbReference type="AlphaFoldDB" id="A0A545AV78"/>
<feature type="transmembrane region" description="Helical" evidence="1">
    <location>
        <begin position="90"/>
        <end position="108"/>
    </location>
</feature>
<sequence length="476" mass="49861">MTEPQQAVRLVVRLLVASLTASVLFAVLTLVFRHDVLAYQQARDPDADPAALAATLWTRPIPILVVAVLYVWVARGLLAGAARAYRRVRIVSVVGFVAVGWLLLSGAYPGWLRGVQVVQLGLLAALIVAVNRRVVRAAFPVVPDPRPRNRKAAWALILLAPFVAEVSLGNIPLSQAWAVLVFVPIYGGGALLIREVVRRTGGGFVSVVILGVAYGLVEEGLVLQSLTSPHLYGAAEWAPRLFGVNSAYTLLNLVYHPVFSIAIPIVLVEMLFAEHGTKPYLRRGGLITAGVVFALGAVLIRLTVPASEDPGYTMPLAGVVIVALLAVALTVVGVRGRFPLATGDGAVPGVGAVAGLAGLVAFGFLGMLWPLAGAKHSLFLPGGGWPLLAVAGAAALVAAGSYVLRRWTGSAAWTRRHTLAACFGALVGHTLFALAGNADTIPDAVFLVAIAAGTGAVGARALGWSAPCRFRPRRFV</sequence>
<feature type="transmembrane region" description="Helical" evidence="1">
    <location>
        <begin position="444"/>
        <end position="464"/>
    </location>
</feature>
<protein>
    <submittedName>
        <fullName evidence="2">Uncharacterized protein</fullName>
    </submittedName>
</protein>
<feature type="transmembrane region" description="Helical" evidence="1">
    <location>
        <begin position="316"/>
        <end position="334"/>
    </location>
</feature>
<gene>
    <name evidence="2" type="ORF">FL583_09025</name>
</gene>
<keyword evidence="1" id="KW-0472">Membrane</keyword>
<evidence type="ECO:0000313" key="2">
    <source>
        <dbReference type="EMBL" id="TQS45236.1"/>
    </source>
</evidence>
<feature type="transmembrane region" description="Helical" evidence="1">
    <location>
        <begin position="175"/>
        <end position="193"/>
    </location>
</feature>
<dbReference type="EMBL" id="VIRS01000005">
    <property type="protein sequence ID" value="TQS45236.1"/>
    <property type="molecule type" value="Genomic_DNA"/>
</dbReference>
<evidence type="ECO:0000256" key="1">
    <source>
        <dbReference type="SAM" id="Phobius"/>
    </source>
</evidence>
<dbReference type="RefSeq" id="WP_142704100.1">
    <property type="nucleotide sequence ID" value="NZ_VIRS01000005.1"/>
</dbReference>
<keyword evidence="1" id="KW-0812">Transmembrane</keyword>
<feature type="transmembrane region" description="Helical" evidence="1">
    <location>
        <begin position="384"/>
        <end position="405"/>
    </location>
</feature>
<dbReference type="InParanoid" id="A0A545AV78"/>
<feature type="transmembrane region" description="Helical" evidence="1">
    <location>
        <begin position="253"/>
        <end position="272"/>
    </location>
</feature>